<feature type="non-terminal residue" evidence="1">
    <location>
        <position position="100"/>
    </location>
</feature>
<gene>
    <name evidence="1" type="ORF">Tcan_00922</name>
</gene>
<protein>
    <submittedName>
        <fullName evidence="1">Uncharacterized protein</fullName>
    </submittedName>
</protein>
<name>A0A0B2UTA0_TOXCA</name>
<dbReference type="EMBL" id="JPKZ01002949">
    <property type="protein sequence ID" value="KHN74236.1"/>
    <property type="molecule type" value="Genomic_DNA"/>
</dbReference>
<sequence>MIRIYSENISQQISYMITSTNHICASSSIRMFKKKTNNSTQYGIDRLTNYSGNRTIEAQMGICVNGRINSRHVNTVCQANLVTLFWTMQSANPSPSPASL</sequence>
<proteinExistence type="predicted"/>
<keyword evidence="2" id="KW-1185">Reference proteome</keyword>
<accession>A0A0B2UTA0</accession>
<evidence type="ECO:0000313" key="1">
    <source>
        <dbReference type="EMBL" id="KHN74236.1"/>
    </source>
</evidence>
<reference evidence="1 2" key="1">
    <citation type="submission" date="2014-11" db="EMBL/GenBank/DDBJ databases">
        <title>Genetic blueprint of the zoonotic pathogen Toxocara canis.</title>
        <authorList>
            <person name="Zhu X.-Q."/>
            <person name="Korhonen P.K."/>
            <person name="Cai H."/>
            <person name="Young N.D."/>
            <person name="Nejsum P."/>
            <person name="von Samson-Himmelstjerna G."/>
            <person name="Boag P.R."/>
            <person name="Tan P."/>
            <person name="Li Q."/>
            <person name="Min J."/>
            <person name="Yang Y."/>
            <person name="Wang X."/>
            <person name="Fang X."/>
            <person name="Hall R.S."/>
            <person name="Hofmann A."/>
            <person name="Sternberg P.W."/>
            <person name="Jex A.R."/>
            <person name="Gasser R.B."/>
        </authorList>
    </citation>
    <scope>NUCLEOTIDE SEQUENCE [LARGE SCALE GENOMIC DNA]</scope>
    <source>
        <strain evidence="1">PN_DK_2014</strain>
    </source>
</reference>
<organism evidence="1 2">
    <name type="scientific">Toxocara canis</name>
    <name type="common">Canine roundworm</name>
    <dbReference type="NCBI Taxonomy" id="6265"/>
    <lineage>
        <taxon>Eukaryota</taxon>
        <taxon>Metazoa</taxon>
        <taxon>Ecdysozoa</taxon>
        <taxon>Nematoda</taxon>
        <taxon>Chromadorea</taxon>
        <taxon>Rhabditida</taxon>
        <taxon>Spirurina</taxon>
        <taxon>Ascaridomorpha</taxon>
        <taxon>Ascaridoidea</taxon>
        <taxon>Toxocaridae</taxon>
        <taxon>Toxocara</taxon>
    </lineage>
</organism>
<dbReference type="Proteomes" id="UP000031036">
    <property type="component" value="Unassembled WGS sequence"/>
</dbReference>
<evidence type="ECO:0000313" key="2">
    <source>
        <dbReference type="Proteomes" id="UP000031036"/>
    </source>
</evidence>
<comment type="caution">
    <text evidence="1">The sequence shown here is derived from an EMBL/GenBank/DDBJ whole genome shotgun (WGS) entry which is preliminary data.</text>
</comment>
<dbReference type="AlphaFoldDB" id="A0A0B2UTA0"/>